<sequence>MPTLPQWLFGFFVAESVWFDHYTHVCSIPLHGFWQTLNRVFNGFLLATFPKESQFCVEFSCQQIFHLSSQSLQLLFWLPLCLMLDKDGLQRPSLTLTGPKSQST</sequence>
<keyword evidence="2" id="KW-1185">Reference proteome</keyword>
<reference evidence="1 2" key="1">
    <citation type="submission" date="2021-07" db="EMBL/GenBank/DDBJ databases">
        <authorList>
            <person name="Palmer J.M."/>
        </authorList>
    </citation>
    <scope>NUCLEOTIDE SEQUENCE [LARGE SCALE GENOMIC DNA]</scope>
    <source>
        <strain evidence="1 2">AT_MEX2019</strain>
        <tissue evidence="1">Muscle</tissue>
    </source>
</reference>
<organism evidence="1 2">
    <name type="scientific">Ataeniobius toweri</name>
    <dbReference type="NCBI Taxonomy" id="208326"/>
    <lineage>
        <taxon>Eukaryota</taxon>
        <taxon>Metazoa</taxon>
        <taxon>Chordata</taxon>
        <taxon>Craniata</taxon>
        <taxon>Vertebrata</taxon>
        <taxon>Euteleostomi</taxon>
        <taxon>Actinopterygii</taxon>
        <taxon>Neopterygii</taxon>
        <taxon>Teleostei</taxon>
        <taxon>Neoteleostei</taxon>
        <taxon>Acanthomorphata</taxon>
        <taxon>Ovalentaria</taxon>
        <taxon>Atherinomorphae</taxon>
        <taxon>Cyprinodontiformes</taxon>
        <taxon>Goodeidae</taxon>
        <taxon>Ataeniobius</taxon>
    </lineage>
</organism>
<accession>A0ABU7AAA2</accession>
<dbReference type="EMBL" id="JAHUTI010009935">
    <property type="protein sequence ID" value="MED6234758.1"/>
    <property type="molecule type" value="Genomic_DNA"/>
</dbReference>
<name>A0ABU7AAA2_9TELE</name>
<proteinExistence type="predicted"/>
<evidence type="ECO:0000313" key="1">
    <source>
        <dbReference type="EMBL" id="MED6234758.1"/>
    </source>
</evidence>
<gene>
    <name evidence="1" type="ORF">ATANTOWER_032892</name>
</gene>
<evidence type="ECO:0008006" key="3">
    <source>
        <dbReference type="Google" id="ProtNLM"/>
    </source>
</evidence>
<evidence type="ECO:0000313" key="2">
    <source>
        <dbReference type="Proteomes" id="UP001345963"/>
    </source>
</evidence>
<protein>
    <recommendedName>
        <fullName evidence="3">Secreted protein</fullName>
    </recommendedName>
</protein>
<comment type="caution">
    <text evidence="1">The sequence shown here is derived from an EMBL/GenBank/DDBJ whole genome shotgun (WGS) entry which is preliminary data.</text>
</comment>
<dbReference type="Proteomes" id="UP001345963">
    <property type="component" value="Unassembled WGS sequence"/>
</dbReference>